<dbReference type="Pfam" id="PF24269">
    <property type="entry name" value="DUF7467"/>
    <property type="match status" value="1"/>
</dbReference>
<dbReference type="Proteomes" id="UP000319712">
    <property type="component" value="Unassembled WGS sequence"/>
</dbReference>
<dbReference type="InterPro" id="IPR055890">
    <property type="entry name" value="DUF7467"/>
</dbReference>
<keyword evidence="4" id="KW-1185">Reference proteome</keyword>
<gene>
    <name evidence="3" type="ORF">SAMN06264867_11091</name>
</gene>
<name>A0A521EEP4_9EURY</name>
<dbReference type="NCBIfam" id="TIGR04088">
    <property type="entry name" value="cognate_SipW"/>
    <property type="match status" value="1"/>
</dbReference>
<keyword evidence="1" id="KW-1133">Transmembrane helix</keyword>
<organism evidence="3 4">
    <name type="scientific">Halorubrum cibi</name>
    <dbReference type="NCBI Taxonomy" id="413815"/>
    <lineage>
        <taxon>Archaea</taxon>
        <taxon>Methanobacteriati</taxon>
        <taxon>Methanobacteriota</taxon>
        <taxon>Stenosarchaea group</taxon>
        <taxon>Halobacteria</taxon>
        <taxon>Halobacteriales</taxon>
        <taxon>Haloferacaceae</taxon>
        <taxon>Halorubrum</taxon>
    </lineage>
</organism>
<feature type="domain" description="DUF7467" evidence="2">
    <location>
        <begin position="385"/>
        <end position="475"/>
    </location>
</feature>
<keyword evidence="1" id="KW-0472">Membrane</keyword>
<dbReference type="EMBL" id="FXTD01000010">
    <property type="protein sequence ID" value="SMO82378.1"/>
    <property type="molecule type" value="Genomic_DNA"/>
</dbReference>
<dbReference type="OrthoDB" id="162072at2157"/>
<feature type="transmembrane region" description="Helical" evidence="1">
    <location>
        <begin position="21"/>
        <end position="43"/>
    </location>
</feature>
<evidence type="ECO:0000313" key="4">
    <source>
        <dbReference type="Proteomes" id="UP000319712"/>
    </source>
</evidence>
<dbReference type="AlphaFoldDB" id="A0A521EEP4"/>
<evidence type="ECO:0000259" key="2">
    <source>
        <dbReference type="Pfam" id="PF24269"/>
    </source>
</evidence>
<keyword evidence="1" id="KW-0812">Transmembrane</keyword>
<dbReference type="PROSITE" id="PS51318">
    <property type="entry name" value="TAT"/>
    <property type="match status" value="1"/>
</dbReference>
<evidence type="ECO:0000313" key="3">
    <source>
        <dbReference type="EMBL" id="SMO82378.1"/>
    </source>
</evidence>
<dbReference type="InterPro" id="IPR006311">
    <property type="entry name" value="TAT_signal"/>
</dbReference>
<dbReference type="RefSeq" id="WP_142987402.1">
    <property type="nucleotide sequence ID" value="NZ_FXTD01000010.1"/>
</dbReference>
<protein>
    <submittedName>
        <fullName evidence="3">SipW-cognate class signal peptide</fullName>
    </submittedName>
</protein>
<proteinExistence type="predicted"/>
<accession>A0A521EEP4</accession>
<dbReference type="InterPro" id="IPR023833">
    <property type="entry name" value="Signal_pept_SipW-depend-type"/>
</dbReference>
<sequence>MTTDGSGRGDSGPADFSRRRLLAGLGGLGAIGAASGAGTFAYLSDGETLPRNEIGAGEVELDVSCSDSNGDAGCAVSNGTVSYAPENPIDRGDWGDVTFDVSVRTNPARLWFATTCPRTQDPLGNALEVSLKIGDDWVFPSGSLSELRREFAGGLRADDLDGDACLDPDGDGIEIELAWELPEDAPAAAAGRTTEFEFLLYTEQCRHVSEDDAAGSNPYAEFGPCDEPQEECPNCDPVGKANIDGDVVISDIDDVSTWLPIDEGQLAGNAYLFVTDVEDKDGGEAVGVSFELVDANGDPAGRLCEVRIKGGNDTKTYPIEPPSNDTSEILYSPEGPGNGGLAGISNIQIDVCVDDDGENGDDDHDDPGDCECGGNVRYRDLTFRYDGGSDATIRVTTQRTGGGNEVVFEDATIAPGGTFTADGSDVSQAWGNVGTSLGQNTTIEIVDGDDEGASESVEIHTSCSEVLTIGDAFGSDGSGGTLYELVGGTFTDENALCDSEDLR</sequence>
<reference evidence="3 4" key="1">
    <citation type="submission" date="2017-05" db="EMBL/GenBank/DDBJ databases">
        <authorList>
            <person name="Varghese N."/>
            <person name="Submissions S."/>
        </authorList>
    </citation>
    <scope>NUCLEOTIDE SEQUENCE [LARGE SCALE GENOMIC DNA]</scope>
    <source>
        <strain evidence="3 4">DSM 19504</strain>
    </source>
</reference>
<evidence type="ECO:0000256" key="1">
    <source>
        <dbReference type="SAM" id="Phobius"/>
    </source>
</evidence>